<dbReference type="Gene3D" id="3.40.190.10">
    <property type="entry name" value="Periplasmic binding protein-like II"/>
    <property type="match status" value="2"/>
</dbReference>
<dbReference type="InterPro" id="IPR000700">
    <property type="entry name" value="PAS-assoc_C"/>
</dbReference>
<gene>
    <name evidence="7" type="ORF">Tfont_00919</name>
</gene>
<feature type="transmembrane region" description="Helical" evidence="1">
    <location>
        <begin position="265"/>
        <end position="283"/>
    </location>
</feature>
<dbReference type="SMART" id="SM00267">
    <property type="entry name" value="GGDEF"/>
    <property type="match status" value="1"/>
</dbReference>
<dbReference type="Pfam" id="PF00990">
    <property type="entry name" value="GGDEF"/>
    <property type="match status" value="1"/>
</dbReference>
<dbReference type="InterPro" id="IPR029016">
    <property type="entry name" value="GAF-like_dom_sf"/>
</dbReference>
<dbReference type="SUPFAM" id="SSF55785">
    <property type="entry name" value="PYP-like sensor domain (PAS domain)"/>
    <property type="match status" value="2"/>
</dbReference>
<comment type="caution">
    <text evidence="7">The sequence shown here is derived from an EMBL/GenBank/DDBJ whole genome shotgun (WGS) entry which is preliminary data.</text>
</comment>
<evidence type="ECO:0000259" key="6">
    <source>
        <dbReference type="PROSITE" id="PS50887"/>
    </source>
</evidence>
<dbReference type="InterPro" id="IPR035919">
    <property type="entry name" value="EAL_sf"/>
</dbReference>
<dbReference type="AlphaFoldDB" id="A0A554XP95"/>
<evidence type="ECO:0000313" key="7">
    <source>
        <dbReference type="EMBL" id="TSE37627.1"/>
    </source>
</evidence>
<dbReference type="Gene3D" id="3.20.20.450">
    <property type="entry name" value="EAL domain"/>
    <property type="match status" value="1"/>
</dbReference>
<name>A0A554XP95_9BURK</name>
<dbReference type="InterPro" id="IPR035965">
    <property type="entry name" value="PAS-like_dom_sf"/>
</dbReference>
<dbReference type="SMART" id="SM00091">
    <property type="entry name" value="PAS"/>
    <property type="match status" value="2"/>
</dbReference>
<dbReference type="GO" id="GO:0006355">
    <property type="term" value="P:regulation of DNA-templated transcription"/>
    <property type="evidence" value="ECO:0007669"/>
    <property type="project" value="InterPro"/>
</dbReference>
<dbReference type="PROSITE" id="PS50887">
    <property type="entry name" value="GGDEF"/>
    <property type="match status" value="1"/>
</dbReference>
<dbReference type="NCBIfam" id="TIGR00229">
    <property type="entry name" value="sensory_box"/>
    <property type="match status" value="1"/>
</dbReference>
<keyword evidence="1" id="KW-1133">Transmembrane helix</keyword>
<dbReference type="InterPro" id="IPR000014">
    <property type="entry name" value="PAS"/>
</dbReference>
<organism evidence="7 8">
    <name type="scientific">Tepidimonas fonticaldi</name>
    <dbReference type="NCBI Taxonomy" id="1101373"/>
    <lineage>
        <taxon>Bacteria</taxon>
        <taxon>Pseudomonadati</taxon>
        <taxon>Pseudomonadota</taxon>
        <taxon>Betaproteobacteria</taxon>
        <taxon>Burkholderiales</taxon>
        <taxon>Tepidimonas</taxon>
    </lineage>
</organism>
<dbReference type="SUPFAM" id="SSF55073">
    <property type="entry name" value="Nucleotide cyclase"/>
    <property type="match status" value="1"/>
</dbReference>
<keyword evidence="2" id="KW-0732">Signal</keyword>
<dbReference type="SUPFAM" id="SSF53850">
    <property type="entry name" value="Periplasmic binding protein-like II"/>
    <property type="match status" value="1"/>
</dbReference>
<evidence type="ECO:0000256" key="2">
    <source>
        <dbReference type="SAM" id="SignalP"/>
    </source>
</evidence>
<feature type="signal peptide" evidence="2">
    <location>
        <begin position="1"/>
        <end position="28"/>
    </location>
</feature>
<dbReference type="Gene3D" id="3.30.70.270">
    <property type="match status" value="1"/>
</dbReference>
<proteinExistence type="predicted"/>
<dbReference type="CDD" id="cd01948">
    <property type="entry name" value="EAL"/>
    <property type="match status" value="1"/>
</dbReference>
<dbReference type="PROSITE" id="PS50113">
    <property type="entry name" value="PAC"/>
    <property type="match status" value="1"/>
</dbReference>
<feature type="domain" description="PAS" evidence="3">
    <location>
        <begin position="604"/>
        <end position="675"/>
    </location>
</feature>
<evidence type="ECO:0000256" key="1">
    <source>
        <dbReference type="SAM" id="Phobius"/>
    </source>
</evidence>
<dbReference type="NCBIfam" id="TIGR00254">
    <property type="entry name" value="GGDEF"/>
    <property type="match status" value="1"/>
</dbReference>
<feature type="domain" description="GGDEF" evidence="6">
    <location>
        <begin position="770"/>
        <end position="902"/>
    </location>
</feature>
<evidence type="ECO:0000259" key="5">
    <source>
        <dbReference type="PROSITE" id="PS50883"/>
    </source>
</evidence>
<dbReference type="InterPro" id="IPR013656">
    <property type="entry name" value="PAS_4"/>
</dbReference>
<keyword evidence="1" id="KW-0472">Membrane</keyword>
<evidence type="ECO:0000259" key="3">
    <source>
        <dbReference type="PROSITE" id="PS50112"/>
    </source>
</evidence>
<dbReference type="EMBL" id="VJOO01000005">
    <property type="protein sequence ID" value="TSE37627.1"/>
    <property type="molecule type" value="Genomic_DNA"/>
</dbReference>
<feature type="chain" id="PRO_5021820285" evidence="2">
    <location>
        <begin position="29"/>
        <end position="1183"/>
    </location>
</feature>
<dbReference type="InterPro" id="IPR000160">
    <property type="entry name" value="GGDEF_dom"/>
</dbReference>
<dbReference type="Proteomes" id="UP000316388">
    <property type="component" value="Unassembled WGS sequence"/>
</dbReference>
<dbReference type="CDD" id="cd00130">
    <property type="entry name" value="PAS"/>
    <property type="match status" value="2"/>
</dbReference>
<dbReference type="InterPro" id="IPR029787">
    <property type="entry name" value="Nucleotide_cyclase"/>
</dbReference>
<dbReference type="RefSeq" id="WP_143968562.1">
    <property type="nucleotide sequence ID" value="NZ_VJOO01000005.1"/>
</dbReference>
<dbReference type="PANTHER" id="PTHR44757">
    <property type="entry name" value="DIGUANYLATE CYCLASE DGCP"/>
    <property type="match status" value="1"/>
</dbReference>
<dbReference type="Gene3D" id="3.30.450.40">
    <property type="match status" value="1"/>
</dbReference>
<dbReference type="SUPFAM" id="SSF55781">
    <property type="entry name" value="GAF domain-like"/>
    <property type="match status" value="1"/>
</dbReference>
<dbReference type="SMART" id="SM00062">
    <property type="entry name" value="PBPb"/>
    <property type="match status" value="1"/>
</dbReference>
<dbReference type="InterPro" id="IPR001638">
    <property type="entry name" value="Solute-binding_3/MltF_N"/>
</dbReference>
<dbReference type="PROSITE" id="PS50883">
    <property type="entry name" value="EAL"/>
    <property type="match status" value="1"/>
</dbReference>
<dbReference type="SUPFAM" id="SSF141868">
    <property type="entry name" value="EAL domain-like"/>
    <property type="match status" value="1"/>
</dbReference>
<protein>
    <submittedName>
        <fullName evidence="7">Putative signaling protein</fullName>
    </submittedName>
</protein>
<feature type="transmembrane region" description="Helical" evidence="1">
    <location>
        <begin position="444"/>
        <end position="465"/>
    </location>
</feature>
<dbReference type="GO" id="GO:0003824">
    <property type="term" value="F:catalytic activity"/>
    <property type="evidence" value="ECO:0007669"/>
    <property type="project" value="UniProtKB-ARBA"/>
</dbReference>
<dbReference type="InterPro" id="IPR003018">
    <property type="entry name" value="GAF"/>
</dbReference>
<dbReference type="SMART" id="SM00052">
    <property type="entry name" value="EAL"/>
    <property type="match status" value="1"/>
</dbReference>
<feature type="domain" description="PAC" evidence="4">
    <location>
        <begin position="681"/>
        <end position="738"/>
    </location>
</feature>
<dbReference type="Pfam" id="PF13185">
    <property type="entry name" value="GAF_2"/>
    <property type="match status" value="1"/>
</dbReference>
<dbReference type="CDD" id="cd01949">
    <property type="entry name" value="GGDEF"/>
    <property type="match status" value="1"/>
</dbReference>
<dbReference type="Pfam" id="PF00989">
    <property type="entry name" value="PAS"/>
    <property type="match status" value="1"/>
</dbReference>
<dbReference type="InterPro" id="IPR013767">
    <property type="entry name" value="PAS_fold"/>
</dbReference>
<dbReference type="Gene3D" id="3.30.450.20">
    <property type="entry name" value="PAS domain"/>
    <property type="match status" value="2"/>
</dbReference>
<dbReference type="InterPro" id="IPR001633">
    <property type="entry name" value="EAL_dom"/>
</dbReference>
<evidence type="ECO:0000313" key="8">
    <source>
        <dbReference type="Proteomes" id="UP000316388"/>
    </source>
</evidence>
<dbReference type="Pfam" id="PF00563">
    <property type="entry name" value="EAL"/>
    <property type="match status" value="1"/>
</dbReference>
<accession>A0A554XP95</accession>
<dbReference type="Pfam" id="PF08448">
    <property type="entry name" value="PAS_4"/>
    <property type="match status" value="1"/>
</dbReference>
<dbReference type="FunFam" id="3.30.70.270:FF:000001">
    <property type="entry name" value="Diguanylate cyclase domain protein"/>
    <property type="match status" value="1"/>
</dbReference>
<dbReference type="PROSITE" id="PS50112">
    <property type="entry name" value="PAS"/>
    <property type="match status" value="1"/>
</dbReference>
<keyword evidence="1" id="KW-0812">Transmembrane</keyword>
<reference evidence="7 8" key="1">
    <citation type="submission" date="2019-07" db="EMBL/GenBank/DDBJ databases">
        <title>Tepidimonas fonticaldi AT-A2 draft genome.</title>
        <authorList>
            <person name="Da Costa M.S."/>
            <person name="Froufe H.J.C."/>
            <person name="Egas C."/>
            <person name="Albuquerque L."/>
        </authorList>
    </citation>
    <scope>NUCLEOTIDE SEQUENCE [LARGE SCALE GENOMIC DNA]</scope>
    <source>
        <strain evidence="7 8">AT-A2</strain>
    </source>
</reference>
<dbReference type="Pfam" id="PF00497">
    <property type="entry name" value="SBP_bac_3"/>
    <property type="match status" value="1"/>
</dbReference>
<feature type="domain" description="EAL" evidence="5">
    <location>
        <begin position="911"/>
        <end position="1164"/>
    </location>
</feature>
<evidence type="ECO:0000259" key="4">
    <source>
        <dbReference type="PROSITE" id="PS50113"/>
    </source>
</evidence>
<dbReference type="InterPro" id="IPR052155">
    <property type="entry name" value="Biofilm_reg_signaling"/>
</dbReference>
<dbReference type="PANTHER" id="PTHR44757:SF2">
    <property type="entry name" value="BIOFILM ARCHITECTURE MAINTENANCE PROTEIN MBAA"/>
    <property type="match status" value="1"/>
</dbReference>
<sequence length="1183" mass="130358">MDPLRSPTPWLRFLLMLGALMLAWPAHAQTLRVGLYENEPKLFTSPHGEASGIFPDLLRAMAAQEGWTLQFVRCEWSDCLAQLERGDLDLMPDMAQTDERLRRFAFHQTPALQSWSQLYRRPGLAVNTVLDVQGLRIAVLRDSVQESTLRAMLSGFGIQAELVPVASFAQAFQAVADGRADLAAVNHFFGGYQSGRYGLVITPIMWNPSKLFIAAPKGRHTAVLEAIDRRLRAWQADDRSPYFQALRRWIGPPAEAVLPDWVPKALAGAAALGAGLGVAVVWLRRRVRRAVADLQAAHHNLRATLQAIPDTLCEIDAEGRCTAVHAVSPGAEAVLGPQWVGRFVQDLLLPDTALEFLGAVRQALEAGVSHGHVLAVQTPTGPRWFELSVARKASDAGNPTALVLARDITDRRNAEMRVHHVSRLYAALGQANEAVIRAAHADRMIAGVCEAAVAVGGLALAWVGWIDRSTQTVRPQAWYGLGQEVLRHLVLPLQAQDPSQPAGPVAHAVQTGAPYWCQDYLADPRLAPWHAVAQVHGWRSLAAIPLRRGDGVEGVLVLYAQAINAFDEQTQVLLLRMARALEYGLDKLARDEERRHLVVELRRSEQRYRRITESIRDVIWTLDPQTMRFTYVSPSVERLRGYTPQEVMAQPFDAALPPDVASELRAQIQRDLSDFRAGRLRPEDVVVRELPQPRKDGSLVWTEVVVNYVEDPLTGAVEIHGVTRDISERKAAQARIEQLAHFDQLTGLPNRTQLHQLLEQHLALAQRNAHALAVVFVDLDHFKTINDSLGHEAGDQLLVQVAQRLQGVCRSSDIASRMGGDEFVVILAETDAAGATHFAQRLIEAMRAPVHVAHSEISVGLSIGVALFPDDGTEADVLLRKADAAMYQAKAAGRNDFRFFTPELQARSDRLLALSTALARAVELEQMVVHYQPLVSLRTGRVVAAEALLRWRHPELGDVSPAEFVPVAENTGRILELGRWVLSTAARQARHWRIPGDGLTVAVNISAVQFRHRDFVDTVRDVLQREGLPAQRLELELTESIPMGEPAAAAAILARLAELSVRVSIDDFGTGHSSLGYLKKLGFYKLKIDRSFVTDIGRDPDDEAIIRAIVQLAQTLGMQTLAEGVETWEQARFLAQAGCDHLQGWLVSPAVPADAFEAFVAAHDPRAFLERLGAPPPGDAVPR</sequence>
<dbReference type="InterPro" id="IPR043128">
    <property type="entry name" value="Rev_trsase/Diguanyl_cyclase"/>
</dbReference>